<dbReference type="WBParaSite" id="PSAMB.scaffold6067size10282.g27867.t1">
    <property type="protein sequence ID" value="PSAMB.scaffold6067size10282.g27867.t1"/>
    <property type="gene ID" value="PSAMB.scaffold6067size10282.g27867"/>
</dbReference>
<name>A0A914X1E1_9BILA</name>
<dbReference type="Proteomes" id="UP000887566">
    <property type="component" value="Unplaced"/>
</dbReference>
<evidence type="ECO:0000256" key="1">
    <source>
        <dbReference type="SAM" id="Phobius"/>
    </source>
</evidence>
<organism evidence="2 3">
    <name type="scientific">Plectus sambesii</name>
    <dbReference type="NCBI Taxonomy" id="2011161"/>
    <lineage>
        <taxon>Eukaryota</taxon>
        <taxon>Metazoa</taxon>
        <taxon>Ecdysozoa</taxon>
        <taxon>Nematoda</taxon>
        <taxon>Chromadorea</taxon>
        <taxon>Plectida</taxon>
        <taxon>Plectina</taxon>
        <taxon>Plectoidea</taxon>
        <taxon>Plectidae</taxon>
        <taxon>Plectus</taxon>
    </lineage>
</organism>
<feature type="transmembrane region" description="Helical" evidence="1">
    <location>
        <begin position="74"/>
        <end position="98"/>
    </location>
</feature>
<accession>A0A914X1E1</accession>
<keyword evidence="2" id="KW-1185">Reference proteome</keyword>
<evidence type="ECO:0000313" key="2">
    <source>
        <dbReference type="Proteomes" id="UP000887566"/>
    </source>
</evidence>
<dbReference type="AlphaFoldDB" id="A0A914X1E1"/>
<reference evidence="3" key="1">
    <citation type="submission" date="2022-11" db="UniProtKB">
        <authorList>
            <consortium name="WormBaseParasite"/>
        </authorList>
    </citation>
    <scope>IDENTIFICATION</scope>
</reference>
<keyword evidence="1" id="KW-1133">Transmembrane helix</keyword>
<protein>
    <submittedName>
        <fullName evidence="3">Uncharacterized protein</fullName>
    </submittedName>
</protein>
<keyword evidence="1" id="KW-0812">Transmembrane</keyword>
<proteinExistence type="predicted"/>
<keyword evidence="1" id="KW-0472">Membrane</keyword>
<sequence>MSTPHNRSASLYRHLLPNNSAAVLPVIHVADDEPQLLPAIEQLMASSPPPLSPVSSQQGFMLIGQVSVGSYDTALLFVLAVFVLNVLVALAAFCYFSPEMNPMCGRRMQSRMTKNRATSEVLMRETVLDETSDQADIF</sequence>
<evidence type="ECO:0000313" key="3">
    <source>
        <dbReference type="WBParaSite" id="PSAMB.scaffold6067size10282.g27867.t1"/>
    </source>
</evidence>